<keyword evidence="3" id="KW-1185">Reference proteome</keyword>
<dbReference type="Pfam" id="PF14690">
    <property type="entry name" value="Zn_ribbon_ISL3"/>
    <property type="match status" value="1"/>
</dbReference>
<dbReference type="RefSeq" id="WP_113986976.1">
    <property type="nucleotide sequence ID" value="NZ_QMEY01000071.1"/>
</dbReference>
<dbReference type="InterPro" id="IPR029261">
    <property type="entry name" value="Transposase_Znf"/>
</dbReference>
<dbReference type="PROSITE" id="PS50531">
    <property type="entry name" value="HTH_IS21"/>
    <property type="match status" value="1"/>
</dbReference>
<dbReference type="OrthoDB" id="3238779at2"/>
<dbReference type="NCBIfam" id="NF033550">
    <property type="entry name" value="transpos_ISL3"/>
    <property type="match status" value="1"/>
</dbReference>
<dbReference type="InterPro" id="IPR002560">
    <property type="entry name" value="Transposase_DDE"/>
</dbReference>
<dbReference type="PANTHER" id="PTHR33498">
    <property type="entry name" value="TRANSPOSASE FOR INSERTION SEQUENCE ELEMENT IS1557"/>
    <property type="match status" value="1"/>
</dbReference>
<dbReference type="Pfam" id="PF01610">
    <property type="entry name" value="DDE_Tnp_ISL3"/>
    <property type="match status" value="2"/>
</dbReference>
<dbReference type="Proteomes" id="UP000253303">
    <property type="component" value="Unassembled WGS sequence"/>
</dbReference>
<dbReference type="InterPro" id="IPR017894">
    <property type="entry name" value="HTH_IS21_transposase_type"/>
</dbReference>
<proteinExistence type="predicted"/>
<name>A0A366LCI5_9ACTN</name>
<comment type="caution">
    <text evidence="2">The sequence shown here is derived from an EMBL/GenBank/DDBJ whole genome shotgun (WGS) entry which is preliminary data.</text>
</comment>
<evidence type="ECO:0000313" key="2">
    <source>
        <dbReference type="EMBL" id="RBQ11598.1"/>
    </source>
</evidence>
<dbReference type="PANTHER" id="PTHR33498:SF1">
    <property type="entry name" value="TRANSPOSASE FOR INSERTION SEQUENCE ELEMENT IS1557"/>
    <property type="match status" value="1"/>
</dbReference>
<dbReference type="EMBL" id="QMEY01000071">
    <property type="protein sequence ID" value="RBQ11598.1"/>
    <property type="molecule type" value="Genomic_DNA"/>
</dbReference>
<organism evidence="2 3">
    <name type="scientific">Spongiactinospora rosea</name>
    <dbReference type="NCBI Taxonomy" id="2248750"/>
    <lineage>
        <taxon>Bacteria</taxon>
        <taxon>Bacillati</taxon>
        <taxon>Actinomycetota</taxon>
        <taxon>Actinomycetes</taxon>
        <taxon>Streptosporangiales</taxon>
        <taxon>Streptosporangiaceae</taxon>
        <taxon>Spongiactinospora</taxon>
    </lineage>
</organism>
<dbReference type="InterPro" id="IPR047951">
    <property type="entry name" value="Transpos_ISL3"/>
</dbReference>
<dbReference type="AlphaFoldDB" id="A0A366LCI5"/>
<protein>
    <submittedName>
        <fullName evidence="2">ISL3 family transposase</fullName>
    </submittedName>
</protein>
<sequence>MRDSDQELLDLLLPQLSDVQVEQVRRDEKTIRVTAQARPDDARPCPSCGTLTHRMHGRYRRHLADVAVGGQQVIIDLTVRRLVCENIDCRVHTFAEQVPGLTVRYGRRTTLLSTIVTSVALTLAGRAGSRLLAVLAVAASRTALTNLITGLPDPEIVTPRVIGVDDFALKRGRSYGTVVIDAITARVVDVLADRRATTLTTWLRDHPDVEVVCRDGSAGYAGAIREALPEAVQVSDRWHLFHNLADAAYREVAAHSVCWAKAGPPAKDGDRAQTTAERWRAVHDLLDKGTGLLETARRLQLSLNTVKRYARAAEPERMKRAPRYRSCLVDPYRDHLRRRRATEPGVPVLRLFAEIKALGYTGSLNLLYRYITQGRVEADRSAISAKNLTRLLLTHPDRLPGDQSALLAEVTATCGEMTALANAVRSFTALLTPAPGNDALLQEWITMVQVEDLPHLHSFIRGLTLDLDAVCAGITLPYSNGPAEGVVNKIKMIKRLMFGRAGFLLLRKMILHR</sequence>
<evidence type="ECO:0000259" key="1">
    <source>
        <dbReference type="PROSITE" id="PS50531"/>
    </source>
</evidence>
<evidence type="ECO:0000313" key="3">
    <source>
        <dbReference type="Proteomes" id="UP000253303"/>
    </source>
</evidence>
<reference evidence="2 3" key="1">
    <citation type="submission" date="2018-06" db="EMBL/GenBank/DDBJ databases">
        <title>Sphaerisporangium craniellae sp. nov., isolated from a marine sponge in the South China Sea.</title>
        <authorList>
            <person name="Li L."/>
        </authorList>
    </citation>
    <scope>NUCLEOTIDE SEQUENCE [LARGE SCALE GENOMIC DNA]</scope>
    <source>
        <strain evidence="2 3">LHW63015</strain>
    </source>
</reference>
<feature type="domain" description="HTH IS21-type" evidence="1">
    <location>
        <begin position="277"/>
        <end position="340"/>
    </location>
</feature>
<gene>
    <name evidence="2" type="ORF">DP939_45235</name>
</gene>
<accession>A0A366LCI5</accession>